<dbReference type="GO" id="GO:0005524">
    <property type="term" value="F:ATP binding"/>
    <property type="evidence" value="ECO:0007669"/>
    <property type="project" value="UniProtKB-KW"/>
</dbReference>
<keyword evidence="1" id="KW-0813">Transport</keyword>
<protein>
    <recommendedName>
        <fullName evidence="4">ABC transporter domain-containing protein</fullName>
    </recommendedName>
</protein>
<evidence type="ECO:0000256" key="2">
    <source>
        <dbReference type="ARBA" id="ARBA00022741"/>
    </source>
</evidence>
<dbReference type="InterPro" id="IPR003439">
    <property type="entry name" value="ABC_transporter-like_ATP-bd"/>
</dbReference>
<evidence type="ECO:0000313" key="5">
    <source>
        <dbReference type="EMBL" id="CAI9303432.1"/>
    </source>
</evidence>
<dbReference type="InterPro" id="IPR050334">
    <property type="entry name" value="Molybdenum_import_ModC"/>
</dbReference>
<dbReference type="Pfam" id="PF00005">
    <property type="entry name" value="ABC_tran"/>
    <property type="match status" value="1"/>
</dbReference>
<reference evidence="5" key="1">
    <citation type="submission" date="2023-04" db="EMBL/GenBank/DDBJ databases">
        <authorList>
            <person name="Vijverberg K."/>
            <person name="Xiong W."/>
            <person name="Schranz E."/>
        </authorList>
    </citation>
    <scope>NUCLEOTIDE SEQUENCE</scope>
</reference>
<organism evidence="5 6">
    <name type="scientific">Lactuca saligna</name>
    <name type="common">Willowleaf lettuce</name>
    <dbReference type="NCBI Taxonomy" id="75948"/>
    <lineage>
        <taxon>Eukaryota</taxon>
        <taxon>Viridiplantae</taxon>
        <taxon>Streptophyta</taxon>
        <taxon>Embryophyta</taxon>
        <taxon>Tracheophyta</taxon>
        <taxon>Spermatophyta</taxon>
        <taxon>Magnoliopsida</taxon>
        <taxon>eudicotyledons</taxon>
        <taxon>Gunneridae</taxon>
        <taxon>Pentapetalae</taxon>
        <taxon>asterids</taxon>
        <taxon>campanulids</taxon>
        <taxon>Asterales</taxon>
        <taxon>Asteraceae</taxon>
        <taxon>Cichorioideae</taxon>
        <taxon>Cichorieae</taxon>
        <taxon>Lactucinae</taxon>
        <taxon>Lactuca</taxon>
    </lineage>
</organism>
<evidence type="ECO:0000256" key="3">
    <source>
        <dbReference type="ARBA" id="ARBA00022840"/>
    </source>
</evidence>
<dbReference type="GO" id="GO:0016020">
    <property type="term" value="C:membrane"/>
    <property type="evidence" value="ECO:0007669"/>
    <property type="project" value="InterPro"/>
</dbReference>
<feature type="domain" description="ABC transporter" evidence="4">
    <location>
        <begin position="70"/>
        <end position="295"/>
    </location>
</feature>
<gene>
    <name evidence="5" type="ORF">LSALG_LOCUS41872</name>
</gene>
<dbReference type="AlphaFoldDB" id="A0AA36EPG1"/>
<dbReference type="PROSITE" id="PS50893">
    <property type="entry name" value="ABC_TRANSPORTER_2"/>
    <property type="match status" value="1"/>
</dbReference>
<dbReference type="CDD" id="cd03225">
    <property type="entry name" value="ABC_cobalt_CbiO_domain1"/>
    <property type="match status" value="1"/>
</dbReference>
<sequence length="299" mass="32839">MTEASPLSTPADPNFRLTSDVLDLPNKNTSYPLLVFHVMNIHTPFCTSGPLHSNLPTRNNNVVDAQNFAIESHRVSYSINTEKGKLIPILKDCSLKIPSGQFWMLLGPNGCGKSTLLKILAGLLCPTDGFVHVEKPRSFVFQNPDHQVVMPTVEADVAFGLGRFNLTDEETKLRVAKALTAVGMYDYLQRPVQTLSGGQKQRVAIAGALVEECKVLLLDELTTFLDQSDQIGVIKAVKKTLNSCGDVTALWVTHRLEEMKYADGAVYMEDGRVVMHGEASTIMDSIEARKASYTKAINS</sequence>
<dbReference type="GO" id="GO:0016887">
    <property type="term" value="F:ATP hydrolysis activity"/>
    <property type="evidence" value="ECO:0007669"/>
    <property type="project" value="InterPro"/>
</dbReference>
<keyword evidence="3" id="KW-0067">ATP-binding</keyword>
<dbReference type="InterPro" id="IPR015856">
    <property type="entry name" value="ABC_transpr_CbiO/EcfA_su"/>
</dbReference>
<dbReference type="GO" id="GO:0055085">
    <property type="term" value="P:transmembrane transport"/>
    <property type="evidence" value="ECO:0007669"/>
    <property type="project" value="InterPro"/>
</dbReference>
<proteinExistence type="predicted"/>
<dbReference type="PANTHER" id="PTHR43514:SF4">
    <property type="entry name" value="ABC TRANSPORTER I FAMILY MEMBER 10"/>
    <property type="match status" value="1"/>
</dbReference>
<dbReference type="SUPFAM" id="SSF52540">
    <property type="entry name" value="P-loop containing nucleoside triphosphate hydrolases"/>
    <property type="match status" value="1"/>
</dbReference>
<dbReference type="InterPro" id="IPR017871">
    <property type="entry name" value="ABC_transporter-like_CS"/>
</dbReference>
<dbReference type="InterPro" id="IPR003593">
    <property type="entry name" value="AAA+_ATPase"/>
</dbReference>
<dbReference type="PANTHER" id="PTHR43514">
    <property type="entry name" value="ABC TRANSPORTER I FAMILY MEMBER 10"/>
    <property type="match status" value="1"/>
</dbReference>
<dbReference type="GO" id="GO:0009941">
    <property type="term" value="C:chloroplast envelope"/>
    <property type="evidence" value="ECO:0007669"/>
    <property type="project" value="TreeGrafter"/>
</dbReference>
<dbReference type="EMBL" id="OX465085">
    <property type="protein sequence ID" value="CAI9303432.1"/>
    <property type="molecule type" value="Genomic_DNA"/>
</dbReference>
<name>A0AA36EPG1_LACSI</name>
<accession>A0AA36EPG1</accession>
<dbReference type="InterPro" id="IPR027417">
    <property type="entry name" value="P-loop_NTPase"/>
</dbReference>
<evidence type="ECO:0000313" key="6">
    <source>
        <dbReference type="Proteomes" id="UP001177003"/>
    </source>
</evidence>
<evidence type="ECO:0000256" key="1">
    <source>
        <dbReference type="ARBA" id="ARBA00022448"/>
    </source>
</evidence>
<dbReference type="Proteomes" id="UP001177003">
    <property type="component" value="Chromosome 9"/>
</dbReference>
<dbReference type="Gene3D" id="3.40.50.300">
    <property type="entry name" value="P-loop containing nucleotide triphosphate hydrolases"/>
    <property type="match status" value="1"/>
</dbReference>
<keyword evidence="6" id="KW-1185">Reference proteome</keyword>
<dbReference type="PROSITE" id="PS00211">
    <property type="entry name" value="ABC_TRANSPORTER_1"/>
    <property type="match status" value="1"/>
</dbReference>
<evidence type="ECO:0000259" key="4">
    <source>
        <dbReference type="PROSITE" id="PS50893"/>
    </source>
</evidence>
<dbReference type="SMART" id="SM00382">
    <property type="entry name" value="AAA"/>
    <property type="match status" value="1"/>
</dbReference>
<keyword evidence="2" id="KW-0547">Nucleotide-binding</keyword>